<keyword evidence="2" id="KW-1133">Transmembrane helix</keyword>
<evidence type="ECO:0008006" key="4">
    <source>
        <dbReference type="Google" id="ProtNLM"/>
    </source>
</evidence>
<sequence>MLIEVLGFVNLLCAGILAGEEFVVRYGIRGPIASIHPEPQIQLRQALIRRLRVLVPAIFSVALISGIAVTLLERLRPALDFRCAGLLALFVFISITLAGTVPINQAILTWKTAEPPEGWQAMIKQMGTARHSADLGGDHSVRPLPRSCSAARRP</sequence>
<proteinExistence type="predicted"/>
<reference evidence="3" key="2">
    <citation type="journal article" date="2024" name="Environ. Microbiol.">
        <title>Genome analysis and description of Tunturibacter gen. nov. expands the diversity of Terriglobia in tundra soils.</title>
        <authorList>
            <person name="Messyasz A."/>
            <person name="Mannisto M.K."/>
            <person name="Kerkhof L.J."/>
            <person name="Haggblom M.M."/>
        </authorList>
    </citation>
    <scope>NUCLEOTIDE SEQUENCE</scope>
    <source>
        <strain evidence="3">X5P6</strain>
    </source>
</reference>
<evidence type="ECO:0000313" key="3">
    <source>
        <dbReference type="EMBL" id="XCB33250.1"/>
    </source>
</evidence>
<dbReference type="RefSeq" id="WP_353064090.1">
    <property type="nucleotide sequence ID" value="NZ_CP132942.1"/>
</dbReference>
<reference evidence="3" key="1">
    <citation type="submission" date="2023-08" db="EMBL/GenBank/DDBJ databases">
        <authorList>
            <person name="Messyasz A."/>
            <person name="Mannisto M.K."/>
            <person name="Kerkhof L.J."/>
            <person name="Haggblom M."/>
        </authorList>
    </citation>
    <scope>NUCLEOTIDE SEQUENCE</scope>
    <source>
        <strain evidence="3">X5P6</strain>
    </source>
</reference>
<feature type="transmembrane region" description="Helical" evidence="2">
    <location>
        <begin position="84"/>
        <end position="103"/>
    </location>
</feature>
<dbReference type="EMBL" id="CP132942">
    <property type="protein sequence ID" value="XCB33250.1"/>
    <property type="molecule type" value="Genomic_DNA"/>
</dbReference>
<feature type="region of interest" description="Disordered" evidence="1">
    <location>
        <begin position="134"/>
        <end position="154"/>
    </location>
</feature>
<keyword evidence="2" id="KW-0812">Transmembrane</keyword>
<name>A0AAU7ZQQ4_9BACT</name>
<protein>
    <recommendedName>
        <fullName evidence="4">DUF1772 domain-containing protein</fullName>
    </recommendedName>
</protein>
<gene>
    <name evidence="3" type="ORF">RBB77_23000</name>
</gene>
<dbReference type="AlphaFoldDB" id="A0AAU7ZQQ4"/>
<evidence type="ECO:0000256" key="2">
    <source>
        <dbReference type="SAM" id="Phobius"/>
    </source>
</evidence>
<organism evidence="3">
    <name type="scientific">Tunturiibacter psychrotolerans</name>
    <dbReference type="NCBI Taxonomy" id="3069686"/>
    <lineage>
        <taxon>Bacteria</taxon>
        <taxon>Pseudomonadati</taxon>
        <taxon>Acidobacteriota</taxon>
        <taxon>Terriglobia</taxon>
        <taxon>Terriglobales</taxon>
        <taxon>Acidobacteriaceae</taxon>
        <taxon>Tunturiibacter</taxon>
    </lineage>
</organism>
<evidence type="ECO:0000256" key="1">
    <source>
        <dbReference type="SAM" id="MobiDB-lite"/>
    </source>
</evidence>
<keyword evidence="2" id="KW-0472">Membrane</keyword>
<feature type="transmembrane region" description="Helical" evidence="2">
    <location>
        <begin position="53"/>
        <end position="72"/>
    </location>
</feature>
<accession>A0AAU7ZQQ4</accession>
<dbReference type="KEGG" id="tpsc:RBB77_23000"/>